<dbReference type="eggNOG" id="KOG2533">
    <property type="taxonomic scope" value="Eukaryota"/>
</dbReference>
<evidence type="ECO:0000313" key="7">
    <source>
        <dbReference type="EnsemblProtists" id="PYU1_T014404"/>
    </source>
</evidence>
<dbReference type="InterPro" id="IPR020846">
    <property type="entry name" value="MFS_dom"/>
</dbReference>
<dbReference type="OMA" id="RGTYWGL"/>
<feature type="transmembrane region" description="Helical" evidence="5">
    <location>
        <begin position="280"/>
        <end position="300"/>
    </location>
</feature>
<feature type="transmembrane region" description="Helical" evidence="5">
    <location>
        <begin position="352"/>
        <end position="369"/>
    </location>
</feature>
<feature type="transmembrane region" description="Helical" evidence="5">
    <location>
        <begin position="80"/>
        <end position="100"/>
    </location>
</feature>
<dbReference type="GO" id="GO:0022857">
    <property type="term" value="F:transmembrane transporter activity"/>
    <property type="evidence" value="ECO:0007669"/>
    <property type="project" value="InterPro"/>
</dbReference>
<feature type="transmembrane region" description="Helical" evidence="5">
    <location>
        <begin position="320"/>
        <end position="340"/>
    </location>
</feature>
<feature type="transmembrane region" description="Helical" evidence="5">
    <location>
        <begin position="112"/>
        <end position="138"/>
    </location>
</feature>
<evidence type="ECO:0000313" key="8">
    <source>
        <dbReference type="Proteomes" id="UP000019132"/>
    </source>
</evidence>
<keyword evidence="4 5" id="KW-0472">Membrane</keyword>
<organism evidence="7 8">
    <name type="scientific">Globisporangium ultimum (strain ATCC 200006 / CBS 805.95 / DAOM BR144)</name>
    <name type="common">Pythium ultimum</name>
    <dbReference type="NCBI Taxonomy" id="431595"/>
    <lineage>
        <taxon>Eukaryota</taxon>
        <taxon>Sar</taxon>
        <taxon>Stramenopiles</taxon>
        <taxon>Oomycota</taxon>
        <taxon>Peronosporomycetes</taxon>
        <taxon>Pythiales</taxon>
        <taxon>Pythiaceae</taxon>
        <taxon>Globisporangium</taxon>
    </lineage>
</organism>
<evidence type="ECO:0000256" key="1">
    <source>
        <dbReference type="ARBA" id="ARBA00004141"/>
    </source>
</evidence>
<dbReference type="Proteomes" id="UP000019132">
    <property type="component" value="Unassembled WGS sequence"/>
</dbReference>
<reference evidence="8" key="1">
    <citation type="journal article" date="2010" name="Genome Biol.">
        <title>Genome sequence of the necrotrophic plant pathogen Pythium ultimum reveals original pathogenicity mechanisms and effector repertoire.</title>
        <authorList>
            <person name="Levesque C.A."/>
            <person name="Brouwer H."/>
            <person name="Cano L."/>
            <person name="Hamilton J.P."/>
            <person name="Holt C."/>
            <person name="Huitema E."/>
            <person name="Raffaele S."/>
            <person name="Robideau G.P."/>
            <person name="Thines M."/>
            <person name="Win J."/>
            <person name="Zerillo M.M."/>
            <person name="Beakes G.W."/>
            <person name="Boore J.L."/>
            <person name="Busam D."/>
            <person name="Dumas B."/>
            <person name="Ferriera S."/>
            <person name="Fuerstenberg S.I."/>
            <person name="Gachon C.M."/>
            <person name="Gaulin E."/>
            <person name="Govers F."/>
            <person name="Grenville-Briggs L."/>
            <person name="Horner N."/>
            <person name="Hostetler J."/>
            <person name="Jiang R.H."/>
            <person name="Johnson J."/>
            <person name="Krajaejun T."/>
            <person name="Lin H."/>
            <person name="Meijer H.J."/>
            <person name="Moore B."/>
            <person name="Morris P."/>
            <person name="Phuntmart V."/>
            <person name="Puiu D."/>
            <person name="Shetty J."/>
            <person name="Stajich J.E."/>
            <person name="Tripathy S."/>
            <person name="Wawra S."/>
            <person name="van West P."/>
            <person name="Whitty B.R."/>
            <person name="Coutinho P.M."/>
            <person name="Henrissat B."/>
            <person name="Martin F."/>
            <person name="Thomas P.D."/>
            <person name="Tyler B.M."/>
            <person name="De Vries R.P."/>
            <person name="Kamoun S."/>
            <person name="Yandell M."/>
            <person name="Tisserat N."/>
            <person name="Buell C.R."/>
        </authorList>
    </citation>
    <scope>NUCLEOTIDE SEQUENCE</scope>
    <source>
        <strain evidence="8">DAOM:BR144</strain>
    </source>
</reference>
<feature type="domain" description="Major facilitator superfamily (MFS) profile" evidence="6">
    <location>
        <begin position="8"/>
        <end position="469"/>
    </location>
</feature>
<sequence length="533" mass="56948">MNVEAGISALVVVFVLAGAAYDVELSPEGRALHSRKYRWRRLQNWFPMGVAYAAFYMARYNVAAGNVSSVRDQLQFSSTFMGWSLSSGSWAYAASAPFTGQVTDRIGGKNGMLVACLGAALCNLALGLLFLCELPLAFEKALFVVLYALNVLVQGFGTSAVVKINAAWYAASERGLFAGVFNIMLTSGYFLSLGTGSSIISTLGWAYVFIIPGIVLFAMALVILCYVKSTPAEASGAANAKDSSSESSDSDSNVAGVSPRAVVKLTPAEQMKKLLQNYTFLGYLAAVFFLCWARDGFLNWFLSFFDAVRAEPLTTADTAIIGGAWTIGGFVGGILCGWLSDVLFRSDRVMPIFLFSVLQAILLGTLYFFSATCSVLLLGVLVFVSSVFLLGNYTLLSYTVPSDLPQDIAAGAAGIMTAVGYFSTGLSGAFMGNVIGSSGYHVWALSLVLASVLTGIFTLLGSYFAEDGSNMMLSTKDDDAIAAEIDLGELTPLSLSSSRHHSRRASIVRLSADFVMSPMPRRKSSILHQDDNV</sequence>
<feature type="transmembrane region" description="Helical" evidence="5">
    <location>
        <begin position="144"/>
        <end position="164"/>
    </location>
</feature>
<feature type="transmembrane region" description="Helical" evidence="5">
    <location>
        <begin position="375"/>
        <end position="396"/>
    </location>
</feature>
<dbReference type="EnsemblProtists" id="PYU1_T014404">
    <property type="protein sequence ID" value="PYU1_T014404"/>
    <property type="gene ID" value="PYU1_G014373"/>
</dbReference>
<dbReference type="SUPFAM" id="SSF103473">
    <property type="entry name" value="MFS general substrate transporter"/>
    <property type="match status" value="1"/>
</dbReference>
<evidence type="ECO:0000256" key="5">
    <source>
        <dbReference type="SAM" id="Phobius"/>
    </source>
</evidence>
<keyword evidence="2 5" id="KW-0812">Transmembrane</keyword>
<evidence type="ECO:0000256" key="2">
    <source>
        <dbReference type="ARBA" id="ARBA00022692"/>
    </source>
</evidence>
<dbReference type="VEuPathDB" id="FungiDB:PYU1_G014373"/>
<dbReference type="EMBL" id="GL376565">
    <property type="status" value="NOT_ANNOTATED_CDS"/>
    <property type="molecule type" value="Genomic_DNA"/>
</dbReference>
<dbReference type="PANTHER" id="PTHR43184:SF12">
    <property type="entry name" value="SUGAR PHOSPHATE EXCHANGER 3"/>
    <property type="match status" value="1"/>
</dbReference>
<dbReference type="HOGENOM" id="CLU_027765_0_0_1"/>
<name>K3XB05_GLOUD</name>
<keyword evidence="3 5" id="KW-1133">Transmembrane helix</keyword>
<comment type="subcellular location">
    <subcellularLocation>
        <location evidence="1">Membrane</location>
        <topology evidence="1">Multi-pass membrane protein</topology>
    </subcellularLocation>
</comment>
<feature type="transmembrane region" description="Helical" evidence="5">
    <location>
        <begin position="408"/>
        <end position="430"/>
    </location>
</feature>
<dbReference type="GO" id="GO:0005789">
    <property type="term" value="C:endoplasmic reticulum membrane"/>
    <property type="evidence" value="ECO:0007669"/>
    <property type="project" value="TreeGrafter"/>
</dbReference>
<dbReference type="PANTHER" id="PTHR43184">
    <property type="entry name" value="MAJOR FACILITATOR SUPERFAMILY TRANSPORTER 16, ISOFORM B"/>
    <property type="match status" value="1"/>
</dbReference>
<dbReference type="InterPro" id="IPR011701">
    <property type="entry name" value="MFS"/>
</dbReference>
<dbReference type="AlphaFoldDB" id="K3XB05"/>
<proteinExistence type="predicted"/>
<dbReference type="Pfam" id="PF07690">
    <property type="entry name" value="MFS_1"/>
    <property type="match status" value="1"/>
</dbReference>
<keyword evidence="8" id="KW-1185">Reference proteome</keyword>
<dbReference type="PROSITE" id="PS50850">
    <property type="entry name" value="MFS"/>
    <property type="match status" value="1"/>
</dbReference>
<dbReference type="Gene3D" id="1.20.1250.20">
    <property type="entry name" value="MFS general substrate transporter like domains"/>
    <property type="match status" value="2"/>
</dbReference>
<feature type="transmembrane region" description="Helical" evidence="5">
    <location>
        <begin position="6"/>
        <end position="23"/>
    </location>
</feature>
<reference evidence="7" key="3">
    <citation type="submission" date="2015-02" db="UniProtKB">
        <authorList>
            <consortium name="EnsemblProtists"/>
        </authorList>
    </citation>
    <scope>IDENTIFICATION</scope>
    <source>
        <strain evidence="7">DAOM BR144</strain>
    </source>
</reference>
<dbReference type="InParanoid" id="K3XB05"/>
<protein>
    <recommendedName>
        <fullName evidence="6">Major facilitator superfamily (MFS) profile domain-containing protein</fullName>
    </recommendedName>
</protein>
<feature type="transmembrane region" description="Helical" evidence="5">
    <location>
        <begin position="44"/>
        <end position="60"/>
    </location>
</feature>
<evidence type="ECO:0000259" key="6">
    <source>
        <dbReference type="PROSITE" id="PS50850"/>
    </source>
</evidence>
<feature type="transmembrane region" description="Helical" evidence="5">
    <location>
        <begin position="176"/>
        <end position="200"/>
    </location>
</feature>
<evidence type="ECO:0000256" key="3">
    <source>
        <dbReference type="ARBA" id="ARBA00022989"/>
    </source>
</evidence>
<feature type="transmembrane region" description="Helical" evidence="5">
    <location>
        <begin position="442"/>
        <end position="465"/>
    </location>
</feature>
<dbReference type="STRING" id="431595.K3XB05"/>
<reference evidence="8" key="2">
    <citation type="submission" date="2010-04" db="EMBL/GenBank/DDBJ databases">
        <authorList>
            <person name="Buell R."/>
            <person name="Hamilton J."/>
            <person name="Hostetler J."/>
        </authorList>
    </citation>
    <scope>NUCLEOTIDE SEQUENCE [LARGE SCALE GENOMIC DNA]</scope>
    <source>
        <strain evidence="8">DAOM:BR144</strain>
    </source>
</reference>
<evidence type="ECO:0000256" key="4">
    <source>
        <dbReference type="ARBA" id="ARBA00023136"/>
    </source>
</evidence>
<feature type="transmembrane region" description="Helical" evidence="5">
    <location>
        <begin position="206"/>
        <end position="227"/>
    </location>
</feature>
<dbReference type="InterPro" id="IPR036259">
    <property type="entry name" value="MFS_trans_sf"/>
</dbReference>
<accession>K3XB05</accession>